<accession>A0A7J7JX13</accession>
<keyword evidence="2" id="KW-1185">Reference proteome</keyword>
<dbReference type="AlphaFoldDB" id="A0A7J7JX13"/>
<dbReference type="EMBL" id="VXIV02001658">
    <property type="protein sequence ID" value="KAF6030912.1"/>
    <property type="molecule type" value="Genomic_DNA"/>
</dbReference>
<proteinExistence type="predicted"/>
<comment type="caution">
    <text evidence="1">The sequence shown here is derived from an EMBL/GenBank/DDBJ whole genome shotgun (WGS) entry which is preliminary data.</text>
</comment>
<evidence type="ECO:0000313" key="1">
    <source>
        <dbReference type="EMBL" id="KAF6030912.1"/>
    </source>
</evidence>
<organism evidence="1 2">
    <name type="scientific">Bugula neritina</name>
    <name type="common">Brown bryozoan</name>
    <name type="synonym">Sertularia neritina</name>
    <dbReference type="NCBI Taxonomy" id="10212"/>
    <lineage>
        <taxon>Eukaryota</taxon>
        <taxon>Metazoa</taxon>
        <taxon>Spiralia</taxon>
        <taxon>Lophotrochozoa</taxon>
        <taxon>Bryozoa</taxon>
        <taxon>Gymnolaemata</taxon>
        <taxon>Cheilostomatida</taxon>
        <taxon>Flustrina</taxon>
        <taxon>Buguloidea</taxon>
        <taxon>Bugulidae</taxon>
        <taxon>Bugula</taxon>
    </lineage>
</organism>
<dbReference type="Proteomes" id="UP000593567">
    <property type="component" value="Unassembled WGS sequence"/>
</dbReference>
<gene>
    <name evidence="1" type="ORF">EB796_010798</name>
</gene>
<protein>
    <submittedName>
        <fullName evidence="1">Uncharacterized protein</fullName>
    </submittedName>
</protein>
<sequence length="76" mass="8829">MRIKNSTGSGSSGWFVTIARSRWYSFLSPEQKRYQASNLLPLCKDDNYTDSFNKLLHATFLIKTYGRICRLSDLPY</sequence>
<evidence type="ECO:0000313" key="2">
    <source>
        <dbReference type="Proteomes" id="UP000593567"/>
    </source>
</evidence>
<reference evidence="1" key="1">
    <citation type="submission" date="2020-06" db="EMBL/GenBank/DDBJ databases">
        <title>Draft genome of Bugula neritina, a colonial animal packing powerful symbionts and potential medicines.</title>
        <authorList>
            <person name="Rayko M."/>
        </authorList>
    </citation>
    <scope>NUCLEOTIDE SEQUENCE [LARGE SCALE GENOMIC DNA]</scope>
    <source>
        <strain evidence="1">Kwan_BN1</strain>
    </source>
</reference>
<name>A0A7J7JX13_BUGNE</name>